<dbReference type="EC" id="1.11.1.7" evidence="5 20"/>
<reference evidence="22 23" key="1">
    <citation type="submission" date="2024-01" db="EMBL/GenBank/DDBJ databases">
        <title>The genomes of 5 underutilized Papilionoideae crops provide insights into root nodulation and disease resistanc.</title>
        <authorList>
            <person name="Yuan L."/>
        </authorList>
    </citation>
    <scope>NUCLEOTIDE SEQUENCE [LARGE SCALE GENOMIC DNA]</scope>
    <source>
        <strain evidence="22">ZHUSHIDOU_FW_LH</strain>
        <tissue evidence="22">Leaf</tissue>
    </source>
</reference>
<evidence type="ECO:0000313" key="23">
    <source>
        <dbReference type="Proteomes" id="UP001372338"/>
    </source>
</evidence>
<evidence type="ECO:0000256" key="19">
    <source>
        <dbReference type="PIRSR" id="PIRSR600823-5"/>
    </source>
</evidence>
<dbReference type="InterPro" id="IPR033905">
    <property type="entry name" value="Secretory_peroxidase"/>
</dbReference>
<keyword evidence="10 17" id="KW-0106">Calcium</keyword>
<dbReference type="PRINTS" id="PR00461">
    <property type="entry name" value="PLPEROXIDASE"/>
</dbReference>
<dbReference type="GO" id="GO:0005576">
    <property type="term" value="C:extracellular region"/>
    <property type="evidence" value="ECO:0007669"/>
    <property type="project" value="UniProtKB-SubCell"/>
</dbReference>
<organism evidence="22 23">
    <name type="scientific">Crotalaria pallida</name>
    <name type="common">Smooth rattlebox</name>
    <name type="synonym">Crotalaria striata</name>
    <dbReference type="NCBI Taxonomy" id="3830"/>
    <lineage>
        <taxon>Eukaryota</taxon>
        <taxon>Viridiplantae</taxon>
        <taxon>Streptophyta</taxon>
        <taxon>Embryophyta</taxon>
        <taxon>Tracheophyta</taxon>
        <taxon>Spermatophyta</taxon>
        <taxon>Magnoliopsida</taxon>
        <taxon>eudicotyledons</taxon>
        <taxon>Gunneridae</taxon>
        <taxon>Pentapetalae</taxon>
        <taxon>rosids</taxon>
        <taxon>fabids</taxon>
        <taxon>Fabales</taxon>
        <taxon>Fabaceae</taxon>
        <taxon>Papilionoideae</taxon>
        <taxon>50 kb inversion clade</taxon>
        <taxon>genistoids sensu lato</taxon>
        <taxon>core genistoids</taxon>
        <taxon>Crotalarieae</taxon>
        <taxon>Crotalaria</taxon>
    </lineage>
</organism>
<evidence type="ECO:0000256" key="11">
    <source>
        <dbReference type="ARBA" id="ARBA00023002"/>
    </source>
</evidence>
<keyword evidence="20" id="KW-0376">Hydrogen peroxide</keyword>
<keyword evidence="13 19" id="KW-1015">Disulfide bond</keyword>
<feature type="binding site" evidence="16">
    <location>
        <position position="172"/>
    </location>
    <ligand>
        <name>substrate</name>
    </ligand>
</feature>
<gene>
    <name evidence="22" type="ORF">RIF29_18549</name>
</gene>
<sequence>MSNSASFYSLLLISSLLFASHHFHVYAAQAKPPVVKGLSFSYFSQNCPKLESIVRNHLKKVFKKDNGQAPGLLRIFFHDCFVQGCDGSILLDGSPGERDQPANIGIRSEALQTIEDIRALVHQQCGNIVSCADIIVLAARDSVYLSGGTDFKVPLGRRDGFNFSTALTTNLPFPTGNTSETLRKFAKQNFDVTDVVALSGAHTFGRAHCATFFNRLSPAVDPTMDKTLANKLKATCPNEDSTNTANLDIRTPTVFDNKYYLDLLNRQGVFTSDQDLHSDKRTKGLVNHFALNQSLFFDKFVNAVVKLSQLDVVTGNNGEIRNKCSVINSSKKKSVLTSVVAEFVDQF</sequence>
<keyword evidence="11 20" id="KW-0560">Oxidoreductase</keyword>
<dbReference type="FunFam" id="1.10.520.10:FF:000009">
    <property type="entry name" value="Peroxidase"/>
    <property type="match status" value="1"/>
</dbReference>
<keyword evidence="23" id="KW-1185">Reference proteome</keyword>
<comment type="similarity">
    <text evidence="4">Belongs to the peroxidase family. Ascorbate peroxidase subfamily.</text>
</comment>
<keyword evidence="20" id="KW-0964">Secreted</keyword>
<evidence type="ECO:0000256" key="13">
    <source>
        <dbReference type="ARBA" id="ARBA00023157"/>
    </source>
</evidence>
<dbReference type="PANTHER" id="PTHR31517:SF81">
    <property type="entry name" value="PEROXIDASE"/>
    <property type="match status" value="1"/>
</dbReference>
<evidence type="ECO:0000256" key="7">
    <source>
        <dbReference type="ARBA" id="ARBA00022617"/>
    </source>
</evidence>
<feature type="binding site" evidence="17">
    <location>
        <position position="82"/>
    </location>
    <ligand>
        <name>Ca(2+)</name>
        <dbReference type="ChEBI" id="CHEBI:29108"/>
        <label>1</label>
    </ligand>
</feature>
<evidence type="ECO:0000256" key="10">
    <source>
        <dbReference type="ARBA" id="ARBA00022837"/>
    </source>
</evidence>
<feature type="binding site" evidence="17">
    <location>
        <position position="86"/>
    </location>
    <ligand>
        <name>Ca(2+)</name>
        <dbReference type="ChEBI" id="CHEBI:29108"/>
        <label>1</label>
    </ligand>
</feature>
<dbReference type="PROSITE" id="PS50873">
    <property type="entry name" value="PEROXIDASE_4"/>
    <property type="match status" value="1"/>
</dbReference>
<name>A0AAN9FSU9_CROPI</name>
<feature type="disulfide bond" evidence="19">
    <location>
        <begin position="131"/>
        <end position="324"/>
    </location>
</feature>
<dbReference type="FunFam" id="1.10.420.10:FF:000006">
    <property type="entry name" value="Peroxidase"/>
    <property type="match status" value="1"/>
</dbReference>
<protein>
    <recommendedName>
        <fullName evidence="5 20">Peroxidase</fullName>
        <ecNumber evidence="5 20">1.11.1.7</ecNumber>
    </recommendedName>
</protein>
<dbReference type="GO" id="GO:0020037">
    <property type="term" value="F:heme binding"/>
    <property type="evidence" value="ECO:0007669"/>
    <property type="project" value="UniProtKB-UniRule"/>
</dbReference>
<feature type="chain" id="PRO_5042671544" description="Peroxidase" evidence="20">
    <location>
        <begin position="28"/>
        <end position="347"/>
    </location>
</feature>
<evidence type="ECO:0000256" key="17">
    <source>
        <dbReference type="PIRSR" id="PIRSR600823-3"/>
    </source>
</evidence>
<evidence type="ECO:0000256" key="18">
    <source>
        <dbReference type="PIRSR" id="PIRSR600823-4"/>
    </source>
</evidence>
<feature type="binding site" evidence="17">
    <location>
        <position position="84"/>
    </location>
    <ligand>
        <name>Ca(2+)</name>
        <dbReference type="ChEBI" id="CHEBI:29108"/>
        <label>1</label>
    </ligand>
</feature>
<dbReference type="PANTHER" id="PTHR31517">
    <property type="match status" value="1"/>
</dbReference>
<dbReference type="InterPro" id="IPR010255">
    <property type="entry name" value="Haem_peroxidase_sf"/>
</dbReference>
<keyword evidence="14" id="KW-0325">Glycoprotein</keyword>
<evidence type="ECO:0000256" key="14">
    <source>
        <dbReference type="ARBA" id="ARBA00023180"/>
    </source>
</evidence>
<dbReference type="Gene3D" id="1.10.520.10">
    <property type="match status" value="1"/>
</dbReference>
<comment type="catalytic activity">
    <reaction evidence="1 20">
        <text>2 a phenolic donor + H2O2 = 2 a phenolic radical donor + 2 H2O</text>
        <dbReference type="Rhea" id="RHEA:56136"/>
        <dbReference type="ChEBI" id="CHEBI:15377"/>
        <dbReference type="ChEBI" id="CHEBI:16240"/>
        <dbReference type="ChEBI" id="CHEBI:139520"/>
        <dbReference type="ChEBI" id="CHEBI:139521"/>
        <dbReference type="EC" id="1.11.1.7"/>
    </reaction>
</comment>
<keyword evidence="9 20" id="KW-0732">Signal</keyword>
<dbReference type="Gene3D" id="1.10.420.10">
    <property type="entry name" value="Peroxidase, domain 2"/>
    <property type="match status" value="1"/>
</dbReference>
<comment type="function">
    <text evidence="2">Removal of H(2)O(2), oxidation of toxic reductants, biosynthesis and degradation of lignin, suberization, auxin catabolism, response to environmental stresses such as wounding, pathogen attack and oxidative stress. These functions might be dependent on each isozyme/isoform in each plant tissue.</text>
</comment>
<evidence type="ECO:0000256" key="1">
    <source>
        <dbReference type="ARBA" id="ARBA00000189"/>
    </source>
</evidence>
<evidence type="ECO:0000259" key="21">
    <source>
        <dbReference type="PROSITE" id="PS50873"/>
    </source>
</evidence>
<dbReference type="PRINTS" id="PR00458">
    <property type="entry name" value="PEROXIDASE"/>
</dbReference>
<feature type="binding site" evidence="17">
    <location>
        <position position="97"/>
    </location>
    <ligand>
        <name>Ca(2+)</name>
        <dbReference type="ChEBI" id="CHEBI:29108"/>
        <label>1</label>
    </ligand>
</feature>
<evidence type="ECO:0000256" key="3">
    <source>
        <dbReference type="ARBA" id="ARBA00004613"/>
    </source>
</evidence>
<feature type="binding site" evidence="17">
    <location>
        <position position="248"/>
    </location>
    <ligand>
        <name>Ca(2+)</name>
        <dbReference type="ChEBI" id="CHEBI:29108"/>
        <label>2</label>
    </ligand>
</feature>
<dbReference type="GO" id="GO:0046872">
    <property type="term" value="F:metal ion binding"/>
    <property type="evidence" value="ECO:0007669"/>
    <property type="project" value="UniProtKB-UniRule"/>
</dbReference>
<feature type="signal peptide" evidence="20">
    <location>
        <begin position="1"/>
        <end position="27"/>
    </location>
</feature>
<evidence type="ECO:0000256" key="20">
    <source>
        <dbReference type="RuleBase" id="RU362060"/>
    </source>
</evidence>
<feature type="binding site" description="axial binding residue" evidence="17">
    <location>
        <position position="202"/>
    </location>
    <ligand>
        <name>heme b</name>
        <dbReference type="ChEBI" id="CHEBI:60344"/>
    </ligand>
    <ligandPart>
        <name>Fe</name>
        <dbReference type="ChEBI" id="CHEBI:18248"/>
    </ligandPart>
</feature>
<feature type="binding site" evidence="17">
    <location>
        <position position="251"/>
    </location>
    <ligand>
        <name>Ca(2+)</name>
        <dbReference type="ChEBI" id="CHEBI:29108"/>
        <label>2</label>
    </ligand>
</feature>
<dbReference type="CDD" id="cd00693">
    <property type="entry name" value="secretory_peroxidase"/>
    <property type="match status" value="1"/>
</dbReference>
<keyword evidence="6 20" id="KW-0575">Peroxidase</keyword>
<feature type="disulfide bond" evidence="19">
    <location>
        <begin position="47"/>
        <end position="125"/>
    </location>
</feature>
<evidence type="ECO:0000256" key="12">
    <source>
        <dbReference type="ARBA" id="ARBA00023004"/>
    </source>
</evidence>
<dbReference type="EMBL" id="JAYWIO010000003">
    <property type="protein sequence ID" value="KAK7277398.1"/>
    <property type="molecule type" value="Genomic_DNA"/>
</dbReference>
<evidence type="ECO:0000313" key="22">
    <source>
        <dbReference type="EMBL" id="KAK7277398.1"/>
    </source>
</evidence>
<keyword evidence="8 17" id="KW-0479">Metal-binding</keyword>
<evidence type="ECO:0000256" key="4">
    <source>
        <dbReference type="ARBA" id="ARBA00006873"/>
    </source>
</evidence>
<evidence type="ECO:0000256" key="2">
    <source>
        <dbReference type="ARBA" id="ARBA00002322"/>
    </source>
</evidence>
<feature type="site" description="Transition state stabilizer" evidence="18">
    <location>
        <position position="74"/>
    </location>
</feature>
<comment type="cofactor">
    <cofactor evidence="17 20">
        <name>heme b</name>
        <dbReference type="ChEBI" id="CHEBI:60344"/>
    </cofactor>
    <text evidence="17 20">Binds 1 heme b (iron(II)-protoporphyrin IX) group per subunit.</text>
</comment>
<dbReference type="PROSITE" id="PS00436">
    <property type="entry name" value="PEROXIDASE_2"/>
    <property type="match status" value="1"/>
</dbReference>
<accession>A0AAN9FSU9</accession>
<evidence type="ECO:0000256" key="8">
    <source>
        <dbReference type="ARBA" id="ARBA00022723"/>
    </source>
</evidence>
<dbReference type="GO" id="GO:0042744">
    <property type="term" value="P:hydrogen peroxide catabolic process"/>
    <property type="evidence" value="ECO:0007669"/>
    <property type="project" value="UniProtKB-KW"/>
</dbReference>
<dbReference type="Proteomes" id="UP001372338">
    <property type="component" value="Unassembled WGS sequence"/>
</dbReference>
<comment type="cofactor">
    <cofactor evidence="17 20">
        <name>Ca(2+)</name>
        <dbReference type="ChEBI" id="CHEBI:29108"/>
    </cofactor>
    <text evidence="17 20">Binds 2 calcium ions per subunit.</text>
</comment>
<dbReference type="InterPro" id="IPR002016">
    <property type="entry name" value="Haem_peroxidase"/>
</dbReference>
<comment type="similarity">
    <text evidence="20">Belongs to the peroxidase family. Classical plant (class III) peroxidase subfamily.</text>
</comment>
<dbReference type="AlphaFoldDB" id="A0AAN9FSU9"/>
<dbReference type="InterPro" id="IPR019793">
    <property type="entry name" value="Peroxidases_heam-ligand_BS"/>
</dbReference>
<keyword evidence="7 20" id="KW-0349">Heme</keyword>
<feature type="active site" description="Proton acceptor" evidence="15">
    <location>
        <position position="78"/>
    </location>
</feature>
<feature type="disulfide bond" evidence="19">
    <location>
        <begin position="209"/>
        <end position="236"/>
    </location>
</feature>
<evidence type="ECO:0000256" key="5">
    <source>
        <dbReference type="ARBA" id="ARBA00012313"/>
    </source>
</evidence>
<feature type="binding site" evidence="17">
    <location>
        <position position="203"/>
    </location>
    <ligand>
        <name>Ca(2+)</name>
        <dbReference type="ChEBI" id="CHEBI:29108"/>
        <label>2</label>
    </ligand>
</feature>
<dbReference type="SUPFAM" id="SSF48113">
    <property type="entry name" value="Heme-dependent peroxidases"/>
    <property type="match status" value="1"/>
</dbReference>
<keyword evidence="12 17" id="KW-0408">Iron</keyword>
<dbReference type="GO" id="GO:0140825">
    <property type="term" value="F:lactoperoxidase activity"/>
    <property type="evidence" value="ECO:0007669"/>
    <property type="project" value="UniProtKB-EC"/>
</dbReference>
<dbReference type="InterPro" id="IPR000823">
    <property type="entry name" value="Peroxidase_pln"/>
</dbReference>
<evidence type="ECO:0000256" key="9">
    <source>
        <dbReference type="ARBA" id="ARBA00022729"/>
    </source>
</evidence>
<dbReference type="GO" id="GO:0006979">
    <property type="term" value="P:response to oxidative stress"/>
    <property type="evidence" value="ECO:0007669"/>
    <property type="project" value="UniProtKB-UniRule"/>
</dbReference>
<feature type="binding site" evidence="17">
    <location>
        <position position="79"/>
    </location>
    <ligand>
        <name>Ca(2+)</name>
        <dbReference type="ChEBI" id="CHEBI:29108"/>
        <label>1</label>
    </ligand>
</feature>
<feature type="binding site" evidence="17">
    <location>
        <position position="88"/>
    </location>
    <ligand>
        <name>Ca(2+)</name>
        <dbReference type="ChEBI" id="CHEBI:29108"/>
        <label>1</label>
    </ligand>
</feature>
<proteinExistence type="inferred from homology"/>
<evidence type="ECO:0000256" key="16">
    <source>
        <dbReference type="PIRSR" id="PIRSR600823-2"/>
    </source>
</evidence>
<dbReference type="PROSITE" id="PS00435">
    <property type="entry name" value="PEROXIDASE_1"/>
    <property type="match status" value="1"/>
</dbReference>
<feature type="domain" description="Plant heme peroxidase family profile" evidence="21">
    <location>
        <begin position="37"/>
        <end position="328"/>
    </location>
</feature>
<comment type="caution">
    <text evidence="22">The sequence shown here is derived from an EMBL/GenBank/DDBJ whole genome shotgun (WGS) entry which is preliminary data.</text>
</comment>
<evidence type="ECO:0000256" key="15">
    <source>
        <dbReference type="PIRSR" id="PIRSR600823-1"/>
    </source>
</evidence>
<dbReference type="Pfam" id="PF00141">
    <property type="entry name" value="peroxidase"/>
    <property type="match status" value="1"/>
</dbReference>
<feature type="disulfide bond" evidence="19">
    <location>
        <begin position="80"/>
        <end position="85"/>
    </location>
</feature>
<dbReference type="InterPro" id="IPR019794">
    <property type="entry name" value="Peroxidases_AS"/>
</dbReference>
<comment type="subcellular location">
    <subcellularLocation>
        <location evidence="3 20">Secreted</location>
    </subcellularLocation>
</comment>
<feature type="binding site" evidence="17">
    <location>
        <position position="256"/>
    </location>
    <ligand>
        <name>Ca(2+)</name>
        <dbReference type="ChEBI" id="CHEBI:29108"/>
        <label>2</label>
    </ligand>
</feature>
<evidence type="ECO:0000256" key="6">
    <source>
        <dbReference type="ARBA" id="ARBA00022559"/>
    </source>
</evidence>